<dbReference type="Proteomes" id="UP000183988">
    <property type="component" value="Unassembled WGS sequence"/>
</dbReference>
<evidence type="ECO:0000259" key="2">
    <source>
        <dbReference type="Pfam" id="PF00582"/>
    </source>
</evidence>
<proteinExistence type="inferred from homology"/>
<organism evidence="3 4">
    <name type="scientific">Ornithinibacillus halophilus</name>
    <dbReference type="NCBI Taxonomy" id="930117"/>
    <lineage>
        <taxon>Bacteria</taxon>
        <taxon>Bacillati</taxon>
        <taxon>Bacillota</taxon>
        <taxon>Bacilli</taxon>
        <taxon>Bacillales</taxon>
        <taxon>Bacillaceae</taxon>
        <taxon>Ornithinibacillus</taxon>
    </lineage>
</organism>
<reference evidence="3 4" key="1">
    <citation type="submission" date="2016-11" db="EMBL/GenBank/DDBJ databases">
        <authorList>
            <person name="Jaros S."/>
            <person name="Januszkiewicz K."/>
            <person name="Wedrychowicz H."/>
        </authorList>
    </citation>
    <scope>NUCLEOTIDE SEQUENCE [LARGE SCALE GENOMIC DNA]</scope>
    <source>
        <strain evidence="3 4">IBRC-M 10683</strain>
    </source>
</reference>
<dbReference type="PRINTS" id="PR01438">
    <property type="entry name" value="UNVRSLSTRESS"/>
</dbReference>
<dbReference type="OrthoDB" id="9777884at2"/>
<feature type="domain" description="UspA" evidence="2">
    <location>
        <begin position="1"/>
        <end position="142"/>
    </location>
</feature>
<keyword evidence="4" id="KW-1185">Reference proteome</keyword>
<protein>
    <submittedName>
        <fullName evidence="3">Nucleotide-binding universal stress protein, UspA family</fullName>
    </submittedName>
</protein>
<dbReference type="PANTHER" id="PTHR31964">
    <property type="entry name" value="ADENINE NUCLEOTIDE ALPHA HYDROLASES-LIKE SUPERFAMILY PROTEIN"/>
    <property type="match status" value="1"/>
</dbReference>
<dbReference type="Pfam" id="PF00582">
    <property type="entry name" value="Usp"/>
    <property type="match status" value="1"/>
</dbReference>
<dbReference type="InterPro" id="IPR014729">
    <property type="entry name" value="Rossmann-like_a/b/a_fold"/>
</dbReference>
<name>A0A1M5E8E8_9BACI</name>
<accession>A0A1M5E8E8</accession>
<dbReference type="SUPFAM" id="SSF52402">
    <property type="entry name" value="Adenine nucleotide alpha hydrolases-like"/>
    <property type="match status" value="1"/>
</dbReference>
<dbReference type="RefSeq" id="WP_072888217.1">
    <property type="nucleotide sequence ID" value="NZ_FQVW01000004.1"/>
</dbReference>
<gene>
    <name evidence="3" type="ORF">SAMN05216225_100411</name>
</gene>
<sequence length="142" mass="15875">MRKILVAYDGSDLSKKALNKAKAQIKFEPDTELHVVTIVPNTGPTTNAAIAHSIQMELAEDFKEELKAIRENSEDSMNIRTSVIIDNYHWNAGMKLCQYAEEHNIDEIIVGSRGLGGMKKFFLGSVSNHILHHADCEILIVK</sequence>
<dbReference type="CDD" id="cd23659">
    <property type="entry name" value="USP_At3g01520-like"/>
    <property type="match status" value="1"/>
</dbReference>
<dbReference type="STRING" id="930117.SAMN05216225_100411"/>
<dbReference type="PANTHER" id="PTHR31964:SF113">
    <property type="entry name" value="USPA DOMAIN-CONTAINING PROTEIN"/>
    <property type="match status" value="1"/>
</dbReference>
<dbReference type="InterPro" id="IPR006015">
    <property type="entry name" value="Universal_stress_UspA"/>
</dbReference>
<dbReference type="Gene3D" id="3.40.50.620">
    <property type="entry name" value="HUPs"/>
    <property type="match status" value="1"/>
</dbReference>
<evidence type="ECO:0000256" key="1">
    <source>
        <dbReference type="ARBA" id="ARBA00008791"/>
    </source>
</evidence>
<comment type="similarity">
    <text evidence="1">Belongs to the universal stress protein A family.</text>
</comment>
<evidence type="ECO:0000313" key="3">
    <source>
        <dbReference type="EMBL" id="SHF75331.1"/>
    </source>
</evidence>
<evidence type="ECO:0000313" key="4">
    <source>
        <dbReference type="Proteomes" id="UP000183988"/>
    </source>
</evidence>
<dbReference type="InterPro" id="IPR006016">
    <property type="entry name" value="UspA"/>
</dbReference>
<dbReference type="AlphaFoldDB" id="A0A1M5E8E8"/>
<dbReference type="EMBL" id="FQVW01000004">
    <property type="protein sequence ID" value="SHF75331.1"/>
    <property type="molecule type" value="Genomic_DNA"/>
</dbReference>